<feature type="transmembrane region" description="Helical" evidence="7">
    <location>
        <begin position="21"/>
        <end position="44"/>
    </location>
</feature>
<keyword evidence="3" id="KW-1003">Cell membrane</keyword>
<evidence type="ECO:0000256" key="1">
    <source>
        <dbReference type="ARBA" id="ARBA00004651"/>
    </source>
</evidence>
<dbReference type="InterPro" id="IPR035906">
    <property type="entry name" value="MetI-like_sf"/>
</dbReference>
<dbReference type="Pfam" id="PF00528">
    <property type="entry name" value="BPD_transp_1"/>
    <property type="match status" value="1"/>
</dbReference>
<evidence type="ECO:0000256" key="4">
    <source>
        <dbReference type="ARBA" id="ARBA00022692"/>
    </source>
</evidence>
<keyword evidence="4 7" id="KW-0812">Transmembrane</keyword>
<comment type="caution">
    <text evidence="9">The sequence shown here is derived from an EMBL/GenBank/DDBJ whole genome shotgun (WGS) entry which is preliminary data.</text>
</comment>
<comment type="subcellular location">
    <subcellularLocation>
        <location evidence="1 7">Cell membrane</location>
        <topology evidence="1 7">Multi-pass membrane protein</topology>
    </subcellularLocation>
</comment>
<keyword evidence="10" id="KW-1185">Reference proteome</keyword>
<feature type="transmembrane region" description="Helical" evidence="7">
    <location>
        <begin position="110"/>
        <end position="130"/>
    </location>
</feature>
<keyword evidence="2 7" id="KW-0813">Transport</keyword>
<dbReference type="InterPro" id="IPR000515">
    <property type="entry name" value="MetI-like"/>
</dbReference>
<dbReference type="EMBL" id="VIWU01000001">
    <property type="protein sequence ID" value="TWF74978.1"/>
    <property type="molecule type" value="Genomic_DNA"/>
</dbReference>
<feature type="transmembrane region" description="Helical" evidence="7">
    <location>
        <begin position="231"/>
        <end position="253"/>
    </location>
</feature>
<evidence type="ECO:0000256" key="5">
    <source>
        <dbReference type="ARBA" id="ARBA00022989"/>
    </source>
</evidence>
<gene>
    <name evidence="9" type="ORF">FHX44_11862</name>
</gene>
<dbReference type="GO" id="GO:0055085">
    <property type="term" value="P:transmembrane transport"/>
    <property type="evidence" value="ECO:0007669"/>
    <property type="project" value="InterPro"/>
</dbReference>
<keyword evidence="5 7" id="KW-1133">Transmembrane helix</keyword>
<dbReference type="GO" id="GO:0005886">
    <property type="term" value="C:plasma membrane"/>
    <property type="evidence" value="ECO:0007669"/>
    <property type="project" value="UniProtKB-SubCell"/>
</dbReference>
<proteinExistence type="inferred from homology"/>
<evidence type="ECO:0000256" key="7">
    <source>
        <dbReference type="RuleBase" id="RU363032"/>
    </source>
</evidence>
<accession>A0A561SJB8</accession>
<dbReference type="SUPFAM" id="SSF161098">
    <property type="entry name" value="MetI-like"/>
    <property type="match status" value="1"/>
</dbReference>
<evidence type="ECO:0000256" key="6">
    <source>
        <dbReference type="ARBA" id="ARBA00023136"/>
    </source>
</evidence>
<dbReference type="PANTHER" id="PTHR30151">
    <property type="entry name" value="ALKANE SULFONATE ABC TRANSPORTER-RELATED, MEMBRANE SUBUNIT"/>
    <property type="match status" value="1"/>
</dbReference>
<evidence type="ECO:0000259" key="8">
    <source>
        <dbReference type="PROSITE" id="PS50928"/>
    </source>
</evidence>
<dbReference type="Proteomes" id="UP000321261">
    <property type="component" value="Unassembled WGS sequence"/>
</dbReference>
<dbReference type="Gene3D" id="1.10.3720.10">
    <property type="entry name" value="MetI-like"/>
    <property type="match status" value="1"/>
</dbReference>
<name>A0A561SJB8_9PSEU</name>
<feature type="domain" description="ABC transmembrane type-1" evidence="8">
    <location>
        <begin position="66"/>
        <end position="254"/>
    </location>
</feature>
<protein>
    <submittedName>
        <fullName evidence="9">NitT/TauT family transport system permease protein</fullName>
    </submittedName>
</protein>
<dbReference type="CDD" id="cd06261">
    <property type="entry name" value="TM_PBP2"/>
    <property type="match status" value="1"/>
</dbReference>
<dbReference type="AlphaFoldDB" id="A0A561SJB8"/>
<reference evidence="9 10" key="1">
    <citation type="submission" date="2019-06" db="EMBL/GenBank/DDBJ databases">
        <title>Sequencing the genomes of 1000 actinobacteria strains.</title>
        <authorList>
            <person name="Klenk H.-P."/>
        </authorList>
    </citation>
    <scope>NUCLEOTIDE SEQUENCE [LARGE SCALE GENOMIC DNA]</scope>
    <source>
        <strain evidence="9 10">DSM 45671</strain>
    </source>
</reference>
<comment type="similarity">
    <text evidence="7">Belongs to the binding-protein-dependent transport system permease family.</text>
</comment>
<feature type="transmembrane region" description="Helical" evidence="7">
    <location>
        <begin position="188"/>
        <end position="211"/>
    </location>
</feature>
<organism evidence="9 10">
    <name type="scientific">Pseudonocardia hierapolitana</name>
    <dbReference type="NCBI Taxonomy" id="1128676"/>
    <lineage>
        <taxon>Bacteria</taxon>
        <taxon>Bacillati</taxon>
        <taxon>Actinomycetota</taxon>
        <taxon>Actinomycetes</taxon>
        <taxon>Pseudonocardiales</taxon>
        <taxon>Pseudonocardiaceae</taxon>
        <taxon>Pseudonocardia</taxon>
    </lineage>
</organism>
<feature type="transmembrane region" description="Helical" evidence="7">
    <location>
        <begin position="76"/>
        <end position="98"/>
    </location>
</feature>
<sequence>MTERTPGRSPARRARTAYRKWVDPLLVVGVLLAVWELASIRFGIPEYIAPRPSVIAECLVEESGVLLRNLVPTAQASLLGFAIGNALAIAMAVGFVYSKRLERSVYPLAVMSKTIPTVAISPLLVMIFGSGLTPKVIIAALICFFPTLVNMLKGFESVSANEIELFRIISASRREVFVKLRLFKSLPYLFAALRIATTNAVIGAIVAEWIGSAEGIGALIVQASFNFDAPLLYASMFVAGVFALLFFGAVGVVERIVLRWKPMGATTVSA</sequence>
<evidence type="ECO:0000256" key="3">
    <source>
        <dbReference type="ARBA" id="ARBA00022475"/>
    </source>
</evidence>
<dbReference type="PROSITE" id="PS50928">
    <property type="entry name" value="ABC_TM1"/>
    <property type="match status" value="1"/>
</dbReference>
<evidence type="ECO:0000256" key="2">
    <source>
        <dbReference type="ARBA" id="ARBA00022448"/>
    </source>
</evidence>
<dbReference type="PANTHER" id="PTHR30151:SF20">
    <property type="entry name" value="ABC TRANSPORTER PERMEASE PROTEIN HI_0355-RELATED"/>
    <property type="match status" value="1"/>
</dbReference>
<feature type="transmembrane region" description="Helical" evidence="7">
    <location>
        <begin position="136"/>
        <end position="152"/>
    </location>
</feature>
<keyword evidence="6 7" id="KW-0472">Membrane</keyword>
<evidence type="ECO:0000313" key="9">
    <source>
        <dbReference type="EMBL" id="TWF74978.1"/>
    </source>
</evidence>
<evidence type="ECO:0000313" key="10">
    <source>
        <dbReference type="Proteomes" id="UP000321261"/>
    </source>
</evidence>